<dbReference type="SUPFAM" id="SSF57850">
    <property type="entry name" value="RING/U-box"/>
    <property type="match status" value="1"/>
</dbReference>
<evidence type="ECO:0000313" key="2">
    <source>
        <dbReference type="Proteomes" id="UP000829685"/>
    </source>
</evidence>
<keyword evidence="2" id="KW-1185">Reference proteome</keyword>
<sequence length="334" mass="37734">MAASEIFESSDECQVSPFVPAVLSALDNPAQQPVNVACTICHRILDISESVKHLVAEFLAAGGQANSHSTFYKDNDIEQAAVLICGHLIGYECYKQLYTIRRQMLEDDPGAECPDPAACPICRQVLRFTDCKCPIDVKGVLALTYPLEKNSYDLMKGFNENVPLTLTEGAQMPRLCKQCGDGYLEGYELSVWGRRCFVCLHGTEIDIIHDNVAEALTSNHTYFWRLYLDTAFPEQVREAATFVFPECVAREAQTRARVAGQFDVGRFNFTCDRLCDEFEAHVWSSCAVRNPVEFRATRNIVDRHRSSQAQRARALRSMGPHWFDRNRVEESLEE</sequence>
<comment type="caution">
    <text evidence="1">The sequence shown here is derived from an EMBL/GenBank/DDBJ whole genome shotgun (WGS) entry which is preliminary data.</text>
</comment>
<gene>
    <name evidence="1" type="ORF">JX265_005087</name>
</gene>
<name>A0A9P9WP45_9PEZI</name>
<dbReference type="InterPro" id="IPR013083">
    <property type="entry name" value="Znf_RING/FYVE/PHD"/>
</dbReference>
<dbReference type="Proteomes" id="UP000829685">
    <property type="component" value="Unassembled WGS sequence"/>
</dbReference>
<reference evidence="1" key="1">
    <citation type="submission" date="2021-03" db="EMBL/GenBank/DDBJ databases">
        <title>Revisited historic fungal species revealed as producer of novel bioactive compounds through whole genome sequencing and comparative genomics.</title>
        <authorList>
            <person name="Vignolle G.A."/>
            <person name="Hochenegger N."/>
            <person name="Mach R.L."/>
            <person name="Mach-Aigner A.R."/>
            <person name="Javad Rahimi M."/>
            <person name="Salim K.A."/>
            <person name="Chan C.M."/>
            <person name="Lim L.B.L."/>
            <person name="Cai F."/>
            <person name="Druzhinina I.S."/>
            <person name="U'Ren J.M."/>
            <person name="Derntl C."/>
        </authorList>
    </citation>
    <scope>NUCLEOTIDE SEQUENCE</scope>
    <source>
        <strain evidence="1">TUCIM 5799</strain>
    </source>
</reference>
<dbReference type="EMBL" id="JAFIMR010000010">
    <property type="protein sequence ID" value="KAI1873465.1"/>
    <property type="molecule type" value="Genomic_DNA"/>
</dbReference>
<proteinExistence type="predicted"/>
<dbReference type="AlphaFoldDB" id="A0A9P9WP45"/>
<dbReference type="Gene3D" id="3.30.40.10">
    <property type="entry name" value="Zinc/RING finger domain, C3HC4 (zinc finger)"/>
    <property type="match status" value="1"/>
</dbReference>
<organism evidence="1 2">
    <name type="scientific">Neoarthrinium moseri</name>
    <dbReference type="NCBI Taxonomy" id="1658444"/>
    <lineage>
        <taxon>Eukaryota</taxon>
        <taxon>Fungi</taxon>
        <taxon>Dikarya</taxon>
        <taxon>Ascomycota</taxon>
        <taxon>Pezizomycotina</taxon>
        <taxon>Sordariomycetes</taxon>
        <taxon>Xylariomycetidae</taxon>
        <taxon>Amphisphaeriales</taxon>
        <taxon>Apiosporaceae</taxon>
        <taxon>Neoarthrinium</taxon>
    </lineage>
</organism>
<accession>A0A9P9WP45</accession>
<protein>
    <submittedName>
        <fullName evidence="1">Uncharacterized protein</fullName>
    </submittedName>
</protein>
<evidence type="ECO:0000313" key="1">
    <source>
        <dbReference type="EMBL" id="KAI1873465.1"/>
    </source>
</evidence>